<dbReference type="InterPro" id="IPR036291">
    <property type="entry name" value="NAD(P)-bd_dom_sf"/>
</dbReference>
<keyword evidence="2" id="KW-1185">Reference proteome</keyword>
<dbReference type="SUPFAM" id="SSF51735">
    <property type="entry name" value="NAD(P)-binding Rossmann-fold domains"/>
    <property type="match status" value="1"/>
</dbReference>
<dbReference type="AlphaFoldDB" id="A0A8H4RFZ3"/>
<organism evidence="1 2">
    <name type="scientific">Cudoniella acicularis</name>
    <dbReference type="NCBI Taxonomy" id="354080"/>
    <lineage>
        <taxon>Eukaryota</taxon>
        <taxon>Fungi</taxon>
        <taxon>Dikarya</taxon>
        <taxon>Ascomycota</taxon>
        <taxon>Pezizomycotina</taxon>
        <taxon>Leotiomycetes</taxon>
        <taxon>Helotiales</taxon>
        <taxon>Tricladiaceae</taxon>
        <taxon>Cudoniella</taxon>
    </lineage>
</organism>
<proteinExistence type="predicted"/>
<evidence type="ECO:0000313" key="2">
    <source>
        <dbReference type="Proteomes" id="UP000566819"/>
    </source>
</evidence>
<dbReference type="Proteomes" id="UP000566819">
    <property type="component" value="Unassembled WGS sequence"/>
</dbReference>
<dbReference type="Gene3D" id="3.40.50.720">
    <property type="entry name" value="NAD(P)-binding Rossmann-like Domain"/>
    <property type="match status" value="1"/>
</dbReference>
<gene>
    <name evidence="1" type="ORF">G7Y89_g8763</name>
</gene>
<sequence>MMAILEKLFNNPNYSPALVEDLDVPGPLDEAVKGVDAIVFTATKLPGPVDRHKIILETVAGVMGILKSAVSESSMKRFVYTGTFSIAFRLGQTYKNDSNTWADDTVAAAFAPPPNGFERIFVNYKAAKDRAEWAIPPMLIFGRIITSPSETGEWPKGVMNGNETPFGGLGPTATFNWNKLIDVVRKLKPSAKVTPHLTEPNIDLGDNDNALEAALLAKWWDQKGYTLLEQTIRENLASGL</sequence>
<accession>A0A8H4RFZ3</accession>
<evidence type="ECO:0008006" key="3">
    <source>
        <dbReference type="Google" id="ProtNLM"/>
    </source>
</evidence>
<name>A0A8H4RFZ3_9HELO</name>
<protein>
    <recommendedName>
        <fullName evidence="3">NAD(P)-binding domain-containing protein</fullName>
    </recommendedName>
</protein>
<reference evidence="1 2" key="1">
    <citation type="submission" date="2020-03" db="EMBL/GenBank/DDBJ databases">
        <title>Draft Genome Sequence of Cudoniella acicularis.</title>
        <authorList>
            <person name="Buettner E."/>
            <person name="Kellner H."/>
        </authorList>
    </citation>
    <scope>NUCLEOTIDE SEQUENCE [LARGE SCALE GENOMIC DNA]</scope>
    <source>
        <strain evidence="1 2">DSM 108380</strain>
    </source>
</reference>
<comment type="caution">
    <text evidence="1">The sequence shown here is derived from an EMBL/GenBank/DDBJ whole genome shotgun (WGS) entry which is preliminary data.</text>
</comment>
<dbReference type="EMBL" id="JAAMPI010000684">
    <property type="protein sequence ID" value="KAF4629389.1"/>
    <property type="molecule type" value="Genomic_DNA"/>
</dbReference>
<evidence type="ECO:0000313" key="1">
    <source>
        <dbReference type="EMBL" id="KAF4629389.1"/>
    </source>
</evidence>
<dbReference type="OrthoDB" id="3554764at2759"/>